<evidence type="ECO:0000313" key="2">
    <source>
        <dbReference type="EMBL" id="CAD7360504.1"/>
    </source>
</evidence>
<dbReference type="EMBL" id="UHEF01000001">
    <property type="protein sequence ID" value="SUM90090.1"/>
    <property type="molecule type" value="Genomic_DNA"/>
</dbReference>
<feature type="transmembrane region" description="Helical" evidence="1">
    <location>
        <begin position="100"/>
        <end position="118"/>
    </location>
</feature>
<dbReference type="Proteomes" id="UP000572988">
    <property type="component" value="Unassembled WGS sequence"/>
</dbReference>
<evidence type="ECO:0000313" key="3">
    <source>
        <dbReference type="EMBL" id="NHA34580.1"/>
    </source>
</evidence>
<gene>
    <name evidence="3" type="ORF">C1O36_08650</name>
    <name evidence="4" type="ORF">NCTC12218_02180</name>
</gene>
<reference evidence="3 6" key="1">
    <citation type="submission" date="2018-01" db="EMBL/GenBank/DDBJ databases">
        <title>Complete genome sequence of Staphylococcus Scheliferi isolated from human.</title>
        <authorList>
            <person name="Abouelkhair M.A."/>
            <person name="Bemis D.A."/>
            <person name="Kania S.A."/>
        </authorList>
    </citation>
    <scope>NUCLEOTIDE SEQUENCE [LARGE SCALE GENOMIC DNA]</scope>
    <source>
        <strain evidence="3 6">ATCC 43808</strain>
    </source>
</reference>
<dbReference type="RefSeq" id="WP_126496504.1">
    <property type="nucleotide sequence ID" value="NZ_CALYEE010000013.1"/>
</dbReference>
<dbReference type="AlphaFoldDB" id="A0A7Z7QRI8"/>
<dbReference type="EMBL" id="LR962863">
    <property type="protein sequence ID" value="CAD7360504.1"/>
    <property type="molecule type" value="Genomic_DNA"/>
</dbReference>
<dbReference type="EMBL" id="POVK01000028">
    <property type="protein sequence ID" value="NHA34580.1"/>
    <property type="molecule type" value="Genomic_DNA"/>
</dbReference>
<accession>A0A7Z7QRI8</accession>
<keyword evidence="6" id="KW-1185">Reference proteome</keyword>
<feature type="transmembrane region" description="Helical" evidence="1">
    <location>
        <begin position="159"/>
        <end position="183"/>
    </location>
</feature>
<name>A0A7Z7QRI8_STASC</name>
<keyword evidence="1" id="KW-1133">Transmembrane helix</keyword>
<evidence type="ECO:0000313" key="4">
    <source>
        <dbReference type="EMBL" id="SUM90090.1"/>
    </source>
</evidence>
<dbReference type="GeneID" id="93790822"/>
<keyword evidence="1" id="KW-0812">Transmembrane</keyword>
<dbReference type="SUPFAM" id="SSF158560">
    <property type="entry name" value="BH3980-like"/>
    <property type="match status" value="1"/>
</dbReference>
<evidence type="ECO:0000256" key="1">
    <source>
        <dbReference type="SAM" id="Phobius"/>
    </source>
</evidence>
<evidence type="ECO:0000313" key="6">
    <source>
        <dbReference type="Proteomes" id="UP000572988"/>
    </source>
</evidence>
<feature type="transmembrane region" description="Helical" evidence="1">
    <location>
        <begin position="195"/>
        <end position="214"/>
    </location>
</feature>
<dbReference type="Pfam" id="PF06570">
    <property type="entry name" value="DUF1129"/>
    <property type="match status" value="1"/>
</dbReference>
<sequence length="227" mass="26869">MKTTNELMKENNVKSLRLNNTDRQIFESYMTYVRADMRVNAHDSEIVLQRILTHLLNAENKGMHAMDFFNHDPKKHAIQTIKELPNHTFINIFRYIFQHIIFLLGLFCFLKGFLGFFINDTRIYLYTFPFTFILGIFITFLFVWACFKMVQLQAFSYSRIAWLLGYIVLIALVVIIFIVFFFPQNFLQFGPYIHISNWAFIVASLIIVPVGAYLQNHKQKQTGPSWR</sequence>
<dbReference type="InterPro" id="IPR009214">
    <property type="entry name" value="DUF1129"/>
</dbReference>
<reference evidence="4" key="2">
    <citation type="submission" date="2018-06" db="EMBL/GenBank/DDBJ databases">
        <authorList>
            <consortium name="Pathogen Informatics"/>
            <person name="Doyle S."/>
        </authorList>
    </citation>
    <scope>NUCLEOTIDE SEQUENCE [LARGE SCALE GENOMIC DNA]</scope>
    <source>
        <strain evidence="4">NCTC12218</strain>
    </source>
</reference>
<reference evidence="2 5" key="3">
    <citation type="submission" date="2020-11" db="EMBL/GenBank/DDBJ databases">
        <authorList>
            <consortium name="Pathogen Informatics"/>
        </authorList>
    </citation>
    <scope>NUCLEOTIDE SEQUENCE [LARGE SCALE GENOMIC DNA]</scope>
    <source>
        <strain evidence="2 5">NCTC12218</strain>
    </source>
</reference>
<feature type="transmembrane region" description="Helical" evidence="1">
    <location>
        <begin position="124"/>
        <end position="147"/>
    </location>
</feature>
<evidence type="ECO:0000313" key="5">
    <source>
        <dbReference type="Proteomes" id="UP000264146"/>
    </source>
</evidence>
<proteinExistence type="predicted"/>
<protein>
    <submittedName>
        <fullName evidence="4">Membrane protein</fullName>
    </submittedName>
</protein>
<keyword evidence="1" id="KW-0472">Membrane</keyword>
<organism evidence="4">
    <name type="scientific">Staphylococcus schleiferi</name>
    <dbReference type="NCBI Taxonomy" id="1295"/>
    <lineage>
        <taxon>Bacteria</taxon>
        <taxon>Bacillati</taxon>
        <taxon>Bacillota</taxon>
        <taxon>Bacilli</taxon>
        <taxon>Bacillales</taxon>
        <taxon>Staphylococcaceae</taxon>
        <taxon>Staphylococcus</taxon>
    </lineage>
</organism>
<dbReference type="Proteomes" id="UP000264146">
    <property type="component" value="Chromosome"/>
</dbReference>